<keyword evidence="2" id="KW-0539">Nucleus</keyword>
<comment type="caution">
    <text evidence="3">The sequence shown here is derived from an EMBL/GenBank/DDBJ whole genome shotgun (WGS) entry which is preliminary data.</text>
</comment>
<dbReference type="SUPFAM" id="SSF47819">
    <property type="entry name" value="HRDC-like"/>
    <property type="match status" value="1"/>
</dbReference>
<dbReference type="InParanoid" id="J9DUU5"/>
<gene>
    <name evidence="3" type="ORF">EDEG_00823</name>
</gene>
<dbReference type="GO" id="GO:0005634">
    <property type="term" value="C:nucleus"/>
    <property type="evidence" value="ECO:0007669"/>
    <property type="project" value="UniProtKB-SubCell"/>
</dbReference>
<dbReference type="VEuPathDB" id="MicrosporidiaDB:EDEG_00823"/>
<protein>
    <recommendedName>
        <fullName evidence="5">DNA-directed RNA polymerase III subunit RPC9</fullName>
    </recommendedName>
</protein>
<evidence type="ECO:0000256" key="1">
    <source>
        <dbReference type="ARBA" id="ARBA00004123"/>
    </source>
</evidence>
<dbReference type="InterPro" id="IPR038324">
    <property type="entry name" value="Rpb4/RPC9_sf"/>
</dbReference>
<reference evidence="4" key="2">
    <citation type="submission" date="2015-07" db="EMBL/GenBank/DDBJ databases">
        <title>Contrasting host-pathogen interactions and genome evolution in two generalist and specialist microsporidian pathogens of mosquitoes.</title>
        <authorList>
            <consortium name="The Broad Institute Genomics Platform"/>
            <consortium name="The Broad Institute Genome Sequencing Center for Infectious Disease"/>
            <person name="Cuomo C.A."/>
            <person name="Sanscrainte N.D."/>
            <person name="Goldberg J.M."/>
            <person name="Heiman D."/>
            <person name="Young S."/>
            <person name="Zeng Q."/>
            <person name="Becnel J.J."/>
            <person name="Birren B.W."/>
        </authorList>
    </citation>
    <scope>NUCLEOTIDE SEQUENCE [LARGE SCALE GENOMIC DNA]</scope>
    <source>
        <strain evidence="4">USNM 41457</strain>
    </source>
</reference>
<dbReference type="Gene3D" id="1.20.1250.40">
    <property type="match status" value="1"/>
</dbReference>
<name>J9DUU5_EDHAE</name>
<evidence type="ECO:0000313" key="4">
    <source>
        <dbReference type="Proteomes" id="UP000003163"/>
    </source>
</evidence>
<organism evidence="3 4">
    <name type="scientific">Edhazardia aedis (strain USNM 41457)</name>
    <name type="common">Microsporidian parasite</name>
    <dbReference type="NCBI Taxonomy" id="1003232"/>
    <lineage>
        <taxon>Eukaryota</taxon>
        <taxon>Fungi</taxon>
        <taxon>Fungi incertae sedis</taxon>
        <taxon>Microsporidia</taxon>
        <taxon>Edhazardia</taxon>
    </lineage>
</organism>
<keyword evidence="4" id="KW-1185">Reference proteome</keyword>
<dbReference type="Pfam" id="PF03874">
    <property type="entry name" value="RNA_pol_Rpb4"/>
    <property type="match status" value="1"/>
</dbReference>
<dbReference type="EMBL" id="AFBI03000010">
    <property type="protein sequence ID" value="EJW05042.1"/>
    <property type="molecule type" value="Genomic_DNA"/>
</dbReference>
<dbReference type="Proteomes" id="UP000003163">
    <property type="component" value="Unassembled WGS sequence"/>
</dbReference>
<dbReference type="STRING" id="1003232.J9DUU5"/>
<proteinExistence type="predicted"/>
<dbReference type="InterPro" id="IPR010997">
    <property type="entry name" value="HRDC-like_sf"/>
</dbReference>
<evidence type="ECO:0008006" key="5">
    <source>
        <dbReference type="Google" id="ProtNLM"/>
    </source>
</evidence>
<dbReference type="GO" id="GO:0006352">
    <property type="term" value="P:DNA-templated transcription initiation"/>
    <property type="evidence" value="ECO:0007669"/>
    <property type="project" value="InterPro"/>
</dbReference>
<accession>J9DUU5</accession>
<sequence>MKKNDKKPKVKCKAEVLNSLKNREYYETEETMCVSKAIEEYCEECVPFEKIKFIKAELRAKKLFDIEIYQLLELWPKSLLCLQLVIEEMEERYTEEELNYILMLFN</sequence>
<dbReference type="GO" id="GO:0000166">
    <property type="term" value="F:nucleotide binding"/>
    <property type="evidence" value="ECO:0007669"/>
    <property type="project" value="InterPro"/>
</dbReference>
<dbReference type="GO" id="GO:0030880">
    <property type="term" value="C:RNA polymerase complex"/>
    <property type="evidence" value="ECO:0007669"/>
    <property type="project" value="InterPro"/>
</dbReference>
<dbReference type="OrthoDB" id="1746530at2759"/>
<dbReference type="InterPro" id="IPR005574">
    <property type="entry name" value="Rpb4/RPC9"/>
</dbReference>
<dbReference type="HOGENOM" id="CLU_176428_1_0_1"/>
<reference evidence="3 4" key="1">
    <citation type="submission" date="2011-08" db="EMBL/GenBank/DDBJ databases">
        <authorList>
            <person name="Liu Z.J."/>
            <person name="Shi F.L."/>
            <person name="Lu J.Q."/>
            <person name="Li M."/>
            <person name="Wang Z.L."/>
        </authorList>
    </citation>
    <scope>NUCLEOTIDE SEQUENCE [LARGE SCALE GENOMIC DNA]</scope>
    <source>
        <strain evidence="3 4">USNM 41457</strain>
    </source>
</reference>
<comment type="subcellular location">
    <subcellularLocation>
        <location evidence="1">Nucleus</location>
    </subcellularLocation>
</comment>
<evidence type="ECO:0000256" key="2">
    <source>
        <dbReference type="ARBA" id="ARBA00023242"/>
    </source>
</evidence>
<dbReference type="AlphaFoldDB" id="J9DUU5"/>
<evidence type="ECO:0000313" key="3">
    <source>
        <dbReference type="EMBL" id="EJW05042.1"/>
    </source>
</evidence>
<dbReference type="OMA" id="EKTMAFA"/>